<organism evidence="1">
    <name type="scientific">Rhizophora mucronata</name>
    <name type="common">Asiatic mangrove</name>
    <dbReference type="NCBI Taxonomy" id="61149"/>
    <lineage>
        <taxon>Eukaryota</taxon>
        <taxon>Viridiplantae</taxon>
        <taxon>Streptophyta</taxon>
        <taxon>Embryophyta</taxon>
        <taxon>Tracheophyta</taxon>
        <taxon>Spermatophyta</taxon>
        <taxon>Magnoliopsida</taxon>
        <taxon>eudicotyledons</taxon>
        <taxon>Gunneridae</taxon>
        <taxon>Pentapetalae</taxon>
        <taxon>rosids</taxon>
        <taxon>fabids</taxon>
        <taxon>Malpighiales</taxon>
        <taxon>Rhizophoraceae</taxon>
        <taxon>Rhizophora</taxon>
    </lineage>
</organism>
<accession>A0A2P2L2E4</accession>
<sequence length="40" mass="4673">MPTHHMKKVNCLQIEMSIKTINVGRILNFNQREVPIIILV</sequence>
<evidence type="ECO:0000313" key="1">
    <source>
        <dbReference type="EMBL" id="MBX12147.1"/>
    </source>
</evidence>
<name>A0A2P2L2E4_RHIMU</name>
<dbReference type="AlphaFoldDB" id="A0A2P2L2E4"/>
<protein>
    <submittedName>
        <fullName evidence="1">Uncharacterized protein</fullName>
    </submittedName>
</protein>
<dbReference type="EMBL" id="GGEC01031663">
    <property type="protein sequence ID" value="MBX12147.1"/>
    <property type="molecule type" value="Transcribed_RNA"/>
</dbReference>
<proteinExistence type="predicted"/>
<reference evidence="1" key="1">
    <citation type="submission" date="2018-02" db="EMBL/GenBank/DDBJ databases">
        <title>Rhizophora mucronata_Transcriptome.</title>
        <authorList>
            <person name="Meera S.P."/>
            <person name="Sreeshan A."/>
            <person name="Augustine A."/>
        </authorList>
    </citation>
    <scope>NUCLEOTIDE SEQUENCE</scope>
    <source>
        <tissue evidence="1">Leaf</tissue>
    </source>
</reference>